<dbReference type="PROSITE" id="PS51379">
    <property type="entry name" value="4FE4S_FER_2"/>
    <property type="match status" value="1"/>
</dbReference>
<gene>
    <name evidence="5" type="ORF">H9942_07315</name>
</gene>
<dbReference type="Proteomes" id="UP000824214">
    <property type="component" value="Unassembled WGS sequence"/>
</dbReference>
<keyword evidence="2" id="KW-0408">Iron</keyword>
<feature type="domain" description="4Fe-4S ferredoxin-type" evidence="4">
    <location>
        <begin position="30"/>
        <end position="59"/>
    </location>
</feature>
<dbReference type="PROSITE" id="PS00198">
    <property type="entry name" value="4FE4S_FER_1"/>
    <property type="match status" value="1"/>
</dbReference>
<dbReference type="InterPro" id="IPR017900">
    <property type="entry name" value="4Fe4S_Fe_S_CS"/>
</dbReference>
<dbReference type="GO" id="GO:0046872">
    <property type="term" value="F:metal ion binding"/>
    <property type="evidence" value="ECO:0007669"/>
    <property type="project" value="UniProtKB-KW"/>
</dbReference>
<evidence type="ECO:0000313" key="6">
    <source>
        <dbReference type="Proteomes" id="UP000824214"/>
    </source>
</evidence>
<keyword evidence="3" id="KW-0411">Iron-sulfur</keyword>
<comment type="caution">
    <text evidence="5">The sequence shown here is derived from an EMBL/GenBank/DDBJ whole genome shotgun (WGS) entry which is preliminary data.</text>
</comment>
<accession>A0A9D2LY20</accession>
<proteinExistence type="predicted"/>
<reference evidence="5" key="2">
    <citation type="submission" date="2021-04" db="EMBL/GenBank/DDBJ databases">
        <authorList>
            <person name="Gilroy R."/>
        </authorList>
    </citation>
    <scope>NUCLEOTIDE SEQUENCE</scope>
    <source>
        <strain evidence="5">ChiBcolR8-3208</strain>
    </source>
</reference>
<dbReference type="AlphaFoldDB" id="A0A9D2LY20"/>
<evidence type="ECO:0000259" key="4">
    <source>
        <dbReference type="PROSITE" id="PS51379"/>
    </source>
</evidence>
<organism evidence="5 6">
    <name type="scientific">Candidatus Acutalibacter ornithocaccae</name>
    <dbReference type="NCBI Taxonomy" id="2838416"/>
    <lineage>
        <taxon>Bacteria</taxon>
        <taxon>Bacillati</taxon>
        <taxon>Bacillota</taxon>
        <taxon>Clostridia</taxon>
        <taxon>Eubacteriales</taxon>
        <taxon>Acutalibacteraceae</taxon>
        <taxon>Acutalibacter</taxon>
    </lineage>
</organism>
<protein>
    <submittedName>
        <fullName evidence="5">4Fe-4S binding protein</fullName>
    </submittedName>
</protein>
<dbReference type="Gene3D" id="3.30.70.20">
    <property type="match status" value="1"/>
</dbReference>
<evidence type="ECO:0000256" key="1">
    <source>
        <dbReference type="ARBA" id="ARBA00022723"/>
    </source>
</evidence>
<evidence type="ECO:0000256" key="3">
    <source>
        <dbReference type="ARBA" id="ARBA00023014"/>
    </source>
</evidence>
<dbReference type="SUPFAM" id="SSF54862">
    <property type="entry name" value="4Fe-4S ferredoxins"/>
    <property type="match status" value="1"/>
</dbReference>
<dbReference type="GO" id="GO:0051536">
    <property type="term" value="F:iron-sulfur cluster binding"/>
    <property type="evidence" value="ECO:0007669"/>
    <property type="project" value="UniProtKB-KW"/>
</dbReference>
<evidence type="ECO:0000256" key="2">
    <source>
        <dbReference type="ARBA" id="ARBA00023004"/>
    </source>
</evidence>
<dbReference type="EMBL" id="DWXZ01000152">
    <property type="protein sequence ID" value="HJB37860.1"/>
    <property type="molecule type" value="Genomic_DNA"/>
</dbReference>
<sequence>MKKLAVRNLRLCTKDCLCLYVCPVGATDTENSVIDVTKCIGCGVCAGACPSGAISMVPVEYPPQQKKELSVLAQAQALMGNKAREEQMARQLAQVVQAPGLYRLLKAVERSARLVQEDLHRESGYMLPQSKNAHDLLKQLLENPPTPEFPREAAQVLLEKLPQNEA</sequence>
<dbReference type="Pfam" id="PF00037">
    <property type="entry name" value="Fer4"/>
    <property type="match status" value="1"/>
</dbReference>
<dbReference type="InterPro" id="IPR017896">
    <property type="entry name" value="4Fe4S_Fe-S-bd"/>
</dbReference>
<reference evidence="5" key="1">
    <citation type="journal article" date="2021" name="PeerJ">
        <title>Extensive microbial diversity within the chicken gut microbiome revealed by metagenomics and culture.</title>
        <authorList>
            <person name="Gilroy R."/>
            <person name="Ravi A."/>
            <person name="Getino M."/>
            <person name="Pursley I."/>
            <person name="Horton D.L."/>
            <person name="Alikhan N.F."/>
            <person name="Baker D."/>
            <person name="Gharbi K."/>
            <person name="Hall N."/>
            <person name="Watson M."/>
            <person name="Adriaenssens E.M."/>
            <person name="Foster-Nyarko E."/>
            <person name="Jarju S."/>
            <person name="Secka A."/>
            <person name="Antonio M."/>
            <person name="Oren A."/>
            <person name="Chaudhuri R.R."/>
            <person name="La Ragione R."/>
            <person name="Hildebrand F."/>
            <person name="Pallen M.J."/>
        </authorList>
    </citation>
    <scope>NUCLEOTIDE SEQUENCE</scope>
    <source>
        <strain evidence="5">ChiBcolR8-3208</strain>
    </source>
</reference>
<keyword evidence="1" id="KW-0479">Metal-binding</keyword>
<name>A0A9D2LY20_9FIRM</name>
<evidence type="ECO:0000313" key="5">
    <source>
        <dbReference type="EMBL" id="HJB37860.1"/>
    </source>
</evidence>